<evidence type="ECO:0000256" key="1">
    <source>
        <dbReference type="ARBA" id="ARBA00004141"/>
    </source>
</evidence>
<evidence type="ECO:0000313" key="6">
    <source>
        <dbReference type="EMBL" id="GAA2333197.1"/>
    </source>
</evidence>
<feature type="transmembrane region" description="Helical" evidence="5">
    <location>
        <begin position="73"/>
        <end position="94"/>
    </location>
</feature>
<keyword evidence="7" id="KW-1185">Reference proteome</keyword>
<feature type="transmembrane region" description="Helical" evidence="5">
    <location>
        <begin position="106"/>
        <end position="125"/>
    </location>
</feature>
<dbReference type="InterPro" id="IPR032808">
    <property type="entry name" value="DoxX"/>
</dbReference>
<comment type="subcellular location">
    <subcellularLocation>
        <location evidence="1">Membrane</location>
        <topology evidence="1">Multi-pass membrane protein</topology>
    </subcellularLocation>
</comment>
<protein>
    <submittedName>
        <fullName evidence="6">DoxX family protein</fullName>
    </submittedName>
</protein>
<keyword evidence="4 5" id="KW-0472">Membrane</keyword>
<reference evidence="6 7" key="1">
    <citation type="journal article" date="2019" name="Int. J. Syst. Evol. Microbiol.">
        <title>The Global Catalogue of Microorganisms (GCM) 10K type strain sequencing project: providing services to taxonomists for standard genome sequencing and annotation.</title>
        <authorList>
            <consortium name="The Broad Institute Genomics Platform"/>
            <consortium name="The Broad Institute Genome Sequencing Center for Infectious Disease"/>
            <person name="Wu L."/>
            <person name="Ma J."/>
        </authorList>
    </citation>
    <scope>NUCLEOTIDE SEQUENCE [LARGE SCALE GENOMIC DNA]</scope>
    <source>
        <strain evidence="6 7">JCM 16221</strain>
    </source>
</reference>
<sequence length="126" mass="13193">MNLALWIVAGLLTAVFLIGSSKMFVPRETMAAMSAASRWVEDFSPGALRALGALEVLIAAGLILPALLDIAPILVPLAATGAGVLMIGAVITRLRRGERATIVGDLIYLAMAAFVAWGRFALVPFS</sequence>
<proteinExistence type="predicted"/>
<dbReference type="EMBL" id="BAAARA010000002">
    <property type="protein sequence ID" value="GAA2333197.1"/>
    <property type="molecule type" value="Genomic_DNA"/>
</dbReference>
<organism evidence="6 7">
    <name type="scientific">Saccharopolyspora halophila</name>
    <dbReference type="NCBI Taxonomy" id="405551"/>
    <lineage>
        <taxon>Bacteria</taxon>
        <taxon>Bacillati</taxon>
        <taxon>Actinomycetota</taxon>
        <taxon>Actinomycetes</taxon>
        <taxon>Pseudonocardiales</taxon>
        <taxon>Pseudonocardiaceae</taxon>
        <taxon>Saccharopolyspora</taxon>
    </lineage>
</organism>
<evidence type="ECO:0000256" key="4">
    <source>
        <dbReference type="ARBA" id="ARBA00023136"/>
    </source>
</evidence>
<evidence type="ECO:0000256" key="5">
    <source>
        <dbReference type="SAM" id="Phobius"/>
    </source>
</evidence>
<keyword evidence="2 5" id="KW-0812">Transmembrane</keyword>
<feature type="transmembrane region" description="Helical" evidence="5">
    <location>
        <begin position="6"/>
        <end position="25"/>
    </location>
</feature>
<dbReference type="Proteomes" id="UP001501218">
    <property type="component" value="Unassembled WGS sequence"/>
</dbReference>
<comment type="caution">
    <text evidence="6">The sequence shown here is derived from an EMBL/GenBank/DDBJ whole genome shotgun (WGS) entry which is preliminary data.</text>
</comment>
<evidence type="ECO:0000256" key="2">
    <source>
        <dbReference type="ARBA" id="ARBA00022692"/>
    </source>
</evidence>
<keyword evidence="3 5" id="KW-1133">Transmembrane helix</keyword>
<gene>
    <name evidence="6" type="ORF">GCM10009854_05720</name>
</gene>
<evidence type="ECO:0000256" key="3">
    <source>
        <dbReference type="ARBA" id="ARBA00022989"/>
    </source>
</evidence>
<accession>A0ABN3FMA4</accession>
<evidence type="ECO:0000313" key="7">
    <source>
        <dbReference type="Proteomes" id="UP001501218"/>
    </source>
</evidence>
<name>A0ABN3FMA4_9PSEU</name>
<dbReference type="Pfam" id="PF13564">
    <property type="entry name" value="DoxX_2"/>
    <property type="match status" value="1"/>
</dbReference>
<feature type="transmembrane region" description="Helical" evidence="5">
    <location>
        <begin position="46"/>
        <end position="67"/>
    </location>
</feature>